<dbReference type="AlphaFoldDB" id="A0A0W8F7D2"/>
<sequence length="697" mass="77680">MRQSRDHSFSDRIKKLSGLLLLIFMLILLSRDGYCSPSPLGEDGSLIPRQILFGNPDKTSVKISPDGSRISYLAPVNGVLNLWVAPVGDPLRARPVTNDTNRGIRSYAWAYNNQLLYLQDRDGDELWRLFKVDLNQSRGEAESLTPKGSLAAIQKVSHNFPDEILVILNERDPRYFDIYRINLKSGNRTLLQENPGFGGFITDDHFQVRLALNLTADGGAEYLVPRNGSWERILRLDSEDYSPYLSGPIGMDKTGRLLYFTDNRERDTAALKALDLDSGRETLLAEDPKADASAVLIHPKDNTIQAVAFTYDRAHWKILDPSIEEDMDRLKEVSDGEMEVVSRSLDDKAWIVSYLRDNGPGHYYYYNRKSEEARFLFTWNRELEDKPLARMHSVIIKSRDGLDLMSYCTLPLESDPDGDGHPNRPLPLVLLVHGGPWLRDNWGYNPIHQWLANRGYAVLSINFRGSTGFGKSFMNAGNLEWGGKMQDDLIDGANWAVAEGIADPDRIAIMGGSYGGYATLAALTMTPEAFACGVDLVGPSNLITFLESVPAYWEPLTGLFRIRIGDNTTEEGRAFLEARSPINHAENVTRPLLIGQGANDPRVRQNESEQIVSSLEKRGTPVTYLVFPDEGHGFARPENNMAFFAVTEAFLAQHLGGEFEPMGSDLQRSSITVPVGAKEVPGLQEALEARDETSAGP</sequence>
<dbReference type="PANTHER" id="PTHR42776">
    <property type="entry name" value="SERINE PEPTIDASE S9 FAMILY MEMBER"/>
    <property type="match status" value="1"/>
</dbReference>
<dbReference type="Gene3D" id="3.40.50.1820">
    <property type="entry name" value="alpha/beta hydrolase"/>
    <property type="match status" value="1"/>
</dbReference>
<feature type="domain" description="Peptidase S9 prolyl oligopeptidase catalytic" evidence="2">
    <location>
        <begin position="447"/>
        <end position="657"/>
    </location>
</feature>
<dbReference type="SUPFAM" id="SSF82171">
    <property type="entry name" value="DPP6 N-terminal domain-like"/>
    <property type="match status" value="1"/>
</dbReference>
<dbReference type="EMBL" id="LNQE01001480">
    <property type="protein sequence ID" value="KUG16795.1"/>
    <property type="molecule type" value="Genomic_DNA"/>
</dbReference>
<keyword evidence="1" id="KW-0378">Hydrolase</keyword>
<dbReference type="SUPFAM" id="SSF53474">
    <property type="entry name" value="alpha/beta-Hydrolases"/>
    <property type="match status" value="1"/>
</dbReference>
<dbReference type="InterPro" id="IPR001375">
    <property type="entry name" value="Peptidase_S9_cat"/>
</dbReference>
<evidence type="ECO:0000313" key="3">
    <source>
        <dbReference type="EMBL" id="KUG16795.1"/>
    </source>
</evidence>
<evidence type="ECO:0000256" key="1">
    <source>
        <dbReference type="ARBA" id="ARBA00022801"/>
    </source>
</evidence>
<dbReference type="InterPro" id="IPR011042">
    <property type="entry name" value="6-blade_b-propeller_TolB-like"/>
</dbReference>
<reference evidence="3" key="1">
    <citation type="journal article" date="2015" name="Proc. Natl. Acad. Sci. U.S.A.">
        <title>Networks of energetic and metabolic interactions define dynamics in microbial communities.</title>
        <authorList>
            <person name="Embree M."/>
            <person name="Liu J.K."/>
            <person name="Al-Bassam M.M."/>
            <person name="Zengler K."/>
        </authorList>
    </citation>
    <scope>NUCLEOTIDE SEQUENCE</scope>
</reference>
<dbReference type="GO" id="GO:0004252">
    <property type="term" value="F:serine-type endopeptidase activity"/>
    <property type="evidence" value="ECO:0007669"/>
    <property type="project" value="TreeGrafter"/>
</dbReference>
<protein>
    <submittedName>
        <fullName evidence="3">Dipeptidyl anminopeptidase</fullName>
    </submittedName>
</protein>
<name>A0A0W8F7D2_9ZZZZ</name>
<evidence type="ECO:0000259" key="2">
    <source>
        <dbReference type="Pfam" id="PF00326"/>
    </source>
</evidence>
<proteinExistence type="predicted"/>
<accession>A0A0W8F7D2</accession>
<dbReference type="Pfam" id="PF00326">
    <property type="entry name" value="Peptidase_S9"/>
    <property type="match status" value="1"/>
</dbReference>
<organism evidence="3">
    <name type="scientific">hydrocarbon metagenome</name>
    <dbReference type="NCBI Taxonomy" id="938273"/>
    <lineage>
        <taxon>unclassified sequences</taxon>
        <taxon>metagenomes</taxon>
        <taxon>ecological metagenomes</taxon>
    </lineage>
</organism>
<dbReference type="Gene3D" id="2.120.10.30">
    <property type="entry name" value="TolB, C-terminal domain"/>
    <property type="match status" value="1"/>
</dbReference>
<comment type="caution">
    <text evidence="3">The sequence shown here is derived from an EMBL/GenBank/DDBJ whole genome shotgun (WGS) entry which is preliminary data.</text>
</comment>
<dbReference type="GO" id="GO:0006508">
    <property type="term" value="P:proteolysis"/>
    <property type="evidence" value="ECO:0007669"/>
    <property type="project" value="InterPro"/>
</dbReference>
<dbReference type="InterPro" id="IPR029058">
    <property type="entry name" value="AB_hydrolase_fold"/>
</dbReference>
<gene>
    <name evidence="3" type="ORF">ASZ90_013533</name>
</gene>
<dbReference type="PANTHER" id="PTHR42776:SF27">
    <property type="entry name" value="DIPEPTIDYL PEPTIDASE FAMILY MEMBER 6"/>
    <property type="match status" value="1"/>
</dbReference>